<keyword evidence="4" id="KW-0808">Transferase</keyword>
<dbReference type="Pfam" id="PF07730">
    <property type="entry name" value="HisKA_3"/>
    <property type="match status" value="1"/>
</dbReference>
<reference evidence="13" key="1">
    <citation type="journal article" date="2019" name="Int. J. Syst. Evol. Microbiol.">
        <title>The Global Catalogue of Microorganisms (GCM) 10K type strain sequencing project: providing services to taxonomists for standard genome sequencing and annotation.</title>
        <authorList>
            <consortium name="The Broad Institute Genomics Platform"/>
            <consortium name="The Broad Institute Genome Sequencing Center for Infectious Disease"/>
            <person name="Wu L."/>
            <person name="Ma J."/>
        </authorList>
    </citation>
    <scope>NUCLEOTIDE SEQUENCE [LARGE SCALE GENOMIC DNA]</scope>
    <source>
        <strain evidence="13">JCM 17858</strain>
    </source>
</reference>
<dbReference type="InterPro" id="IPR036890">
    <property type="entry name" value="HATPase_C_sf"/>
</dbReference>
<feature type="transmembrane region" description="Helical" evidence="10">
    <location>
        <begin position="385"/>
        <end position="404"/>
    </location>
</feature>
<feature type="domain" description="Histidine kinase" evidence="11">
    <location>
        <begin position="451"/>
        <end position="640"/>
    </location>
</feature>
<gene>
    <name evidence="12" type="ORF">GCM10023173_19380</name>
</gene>
<dbReference type="Gene3D" id="1.20.5.1930">
    <property type="match status" value="1"/>
</dbReference>
<evidence type="ECO:0000256" key="10">
    <source>
        <dbReference type="SAM" id="Phobius"/>
    </source>
</evidence>
<feature type="coiled-coil region" evidence="9">
    <location>
        <begin position="412"/>
        <end position="439"/>
    </location>
</feature>
<comment type="catalytic activity">
    <reaction evidence="1">
        <text>ATP + protein L-histidine = ADP + protein N-phospho-L-histidine.</text>
        <dbReference type="EC" id="2.7.13.3"/>
    </reaction>
</comment>
<keyword evidence="10" id="KW-1133">Transmembrane helix</keyword>
<dbReference type="Pfam" id="PF02518">
    <property type="entry name" value="HATPase_c"/>
    <property type="match status" value="1"/>
</dbReference>
<comment type="caution">
    <text evidence="12">The sequence shown here is derived from an EMBL/GenBank/DDBJ whole genome shotgun (WGS) entry which is preliminary data.</text>
</comment>
<dbReference type="InterPro" id="IPR011990">
    <property type="entry name" value="TPR-like_helical_dom_sf"/>
</dbReference>
<dbReference type="SMART" id="SM00387">
    <property type="entry name" value="HATPase_c"/>
    <property type="match status" value="1"/>
</dbReference>
<dbReference type="SUPFAM" id="SSF48452">
    <property type="entry name" value="TPR-like"/>
    <property type="match status" value="1"/>
</dbReference>
<keyword evidence="5" id="KW-0547">Nucleotide-binding</keyword>
<dbReference type="Gene3D" id="1.25.40.10">
    <property type="entry name" value="Tetratricopeptide repeat domain"/>
    <property type="match status" value="1"/>
</dbReference>
<keyword evidence="6" id="KW-0418">Kinase</keyword>
<keyword evidence="7" id="KW-0067">ATP-binding</keyword>
<dbReference type="EC" id="2.7.13.3" evidence="2"/>
<evidence type="ECO:0000256" key="4">
    <source>
        <dbReference type="ARBA" id="ARBA00022679"/>
    </source>
</evidence>
<evidence type="ECO:0000256" key="2">
    <source>
        <dbReference type="ARBA" id="ARBA00012438"/>
    </source>
</evidence>
<dbReference type="SUPFAM" id="SSF55874">
    <property type="entry name" value="ATPase domain of HSP90 chaperone/DNA topoisomerase II/histidine kinase"/>
    <property type="match status" value="1"/>
</dbReference>
<dbReference type="PANTHER" id="PTHR24421:SF10">
    <property type="entry name" value="NITRATE_NITRITE SENSOR PROTEIN NARQ"/>
    <property type="match status" value="1"/>
</dbReference>
<evidence type="ECO:0000313" key="13">
    <source>
        <dbReference type="Proteomes" id="UP001500394"/>
    </source>
</evidence>
<evidence type="ECO:0000256" key="5">
    <source>
        <dbReference type="ARBA" id="ARBA00022741"/>
    </source>
</evidence>
<evidence type="ECO:0000256" key="7">
    <source>
        <dbReference type="ARBA" id="ARBA00022840"/>
    </source>
</evidence>
<sequence>MNQYNDSVINLIKRTSKLEKKHVLINDLLNKNKEENFDFNRNFVQKHYLLDKNYQKDSLTYSKILFNHYSKLYFFVEPDTILSYIKGMISYLRGSTTPELQNMLYEFQLLEATVIGRMGYALTELRMLSELYPKLLKSNNTLLLYRYNFNLALIYYQYNETQKSLDFLYKVIHEKKLTQEVQRYKGVSYILLASNYLKLNQPDSIRKYNRMAAQFLTRKVLSHIIYISRYHSINAYLLALDKNFVEAYKNIDSAYNIAVERNNDGEILYSNFMKARCFALQKRYDEAIDLYKYILANSPVLMLNIYKSYILRNLLDVYKQTGKIEKVYDTYDELLEFQEEETQRTKEMQIEELDYNFKLNEKLNEIEKLRITNEKAEVTKQRNRIFIVSLVILMVFLAGISLLIHKNNVRKRQLAMNQYALLEARLEEERQNKKIYEMQLLKQVEDRERNRIANDLHDSLGGLLSSVKTALYSLQERQEDNTEDKAHIDQILGYVGECKQELQRIVYNLTPLVVEKFGFVEAIKQYCKKLQNEQLKIDLQLISVPANIVMEDEIMLYRIIQEVLYNITKHAHASHALVQIQSNKEGMMMIIIEDNGQGISADVMEVNAGLGLRSLYSRVSSLKGKINIESEKGQGTVVNIICYPKLKDIV</sequence>
<evidence type="ECO:0000313" key="12">
    <source>
        <dbReference type="EMBL" id="GAA4518076.1"/>
    </source>
</evidence>
<dbReference type="InterPro" id="IPR011712">
    <property type="entry name" value="Sig_transdc_His_kin_sub3_dim/P"/>
</dbReference>
<dbReference type="PROSITE" id="PS50109">
    <property type="entry name" value="HIS_KIN"/>
    <property type="match status" value="1"/>
</dbReference>
<keyword evidence="10" id="KW-0472">Membrane</keyword>
<evidence type="ECO:0000256" key="1">
    <source>
        <dbReference type="ARBA" id="ARBA00000085"/>
    </source>
</evidence>
<dbReference type="InterPro" id="IPR050482">
    <property type="entry name" value="Sensor_HK_TwoCompSys"/>
</dbReference>
<protein>
    <recommendedName>
        <fullName evidence="2">histidine kinase</fullName>
        <ecNumber evidence="2">2.7.13.3</ecNumber>
    </recommendedName>
</protein>
<keyword evidence="3" id="KW-0597">Phosphoprotein</keyword>
<dbReference type="EMBL" id="BAABGR010000029">
    <property type="protein sequence ID" value="GAA4518076.1"/>
    <property type="molecule type" value="Genomic_DNA"/>
</dbReference>
<accession>A0ABP8R527</accession>
<evidence type="ECO:0000256" key="8">
    <source>
        <dbReference type="ARBA" id="ARBA00023012"/>
    </source>
</evidence>
<name>A0ABP8R527_9SPHI</name>
<dbReference type="InterPro" id="IPR003594">
    <property type="entry name" value="HATPase_dom"/>
</dbReference>
<evidence type="ECO:0000256" key="9">
    <source>
        <dbReference type="SAM" id="Coils"/>
    </source>
</evidence>
<dbReference type="CDD" id="cd16917">
    <property type="entry name" value="HATPase_UhpB-NarQ-NarX-like"/>
    <property type="match status" value="1"/>
</dbReference>
<dbReference type="PANTHER" id="PTHR24421">
    <property type="entry name" value="NITRATE/NITRITE SENSOR PROTEIN NARX-RELATED"/>
    <property type="match status" value="1"/>
</dbReference>
<dbReference type="Gene3D" id="3.30.565.10">
    <property type="entry name" value="Histidine kinase-like ATPase, C-terminal domain"/>
    <property type="match status" value="1"/>
</dbReference>
<evidence type="ECO:0000256" key="3">
    <source>
        <dbReference type="ARBA" id="ARBA00022553"/>
    </source>
</evidence>
<dbReference type="Proteomes" id="UP001500394">
    <property type="component" value="Unassembled WGS sequence"/>
</dbReference>
<evidence type="ECO:0000256" key="6">
    <source>
        <dbReference type="ARBA" id="ARBA00022777"/>
    </source>
</evidence>
<evidence type="ECO:0000259" key="11">
    <source>
        <dbReference type="PROSITE" id="PS50109"/>
    </source>
</evidence>
<organism evidence="12 13">
    <name type="scientific">Sphingobacterium thermophilum</name>
    <dbReference type="NCBI Taxonomy" id="768534"/>
    <lineage>
        <taxon>Bacteria</taxon>
        <taxon>Pseudomonadati</taxon>
        <taxon>Bacteroidota</taxon>
        <taxon>Sphingobacteriia</taxon>
        <taxon>Sphingobacteriales</taxon>
        <taxon>Sphingobacteriaceae</taxon>
        <taxon>Sphingobacterium</taxon>
    </lineage>
</organism>
<keyword evidence="8" id="KW-0902">Two-component regulatory system</keyword>
<keyword evidence="9" id="KW-0175">Coiled coil</keyword>
<keyword evidence="13" id="KW-1185">Reference proteome</keyword>
<keyword evidence="10" id="KW-0812">Transmembrane</keyword>
<proteinExistence type="predicted"/>
<dbReference type="InterPro" id="IPR005467">
    <property type="entry name" value="His_kinase_dom"/>
</dbReference>